<evidence type="ECO:0000256" key="2">
    <source>
        <dbReference type="ARBA" id="ARBA00013194"/>
    </source>
</evidence>
<dbReference type="SUPFAM" id="SSF54534">
    <property type="entry name" value="FKBP-like"/>
    <property type="match status" value="1"/>
</dbReference>
<keyword evidence="3 4" id="KW-0697">Rotamase</keyword>
<comment type="catalytic activity">
    <reaction evidence="1 4">
        <text>[protein]-peptidylproline (omega=180) = [protein]-peptidylproline (omega=0)</text>
        <dbReference type="Rhea" id="RHEA:16237"/>
        <dbReference type="Rhea" id="RHEA-COMP:10747"/>
        <dbReference type="Rhea" id="RHEA-COMP:10748"/>
        <dbReference type="ChEBI" id="CHEBI:83833"/>
        <dbReference type="ChEBI" id="CHEBI:83834"/>
        <dbReference type="EC" id="5.2.1.8"/>
    </reaction>
</comment>
<dbReference type="EC" id="5.2.1.8" evidence="2 4"/>
<comment type="caution">
    <text evidence="6">The sequence shown here is derived from an EMBL/GenBank/DDBJ whole genome shotgun (WGS) entry which is preliminary data.</text>
</comment>
<dbReference type="EMBL" id="SBKQ01000010">
    <property type="protein sequence ID" value="RXR31364.1"/>
    <property type="molecule type" value="Genomic_DNA"/>
</dbReference>
<evidence type="ECO:0000313" key="7">
    <source>
        <dbReference type="Proteomes" id="UP000289734"/>
    </source>
</evidence>
<dbReference type="GO" id="GO:0003755">
    <property type="term" value="F:peptidyl-prolyl cis-trans isomerase activity"/>
    <property type="evidence" value="ECO:0007669"/>
    <property type="project" value="UniProtKB-KW"/>
</dbReference>
<evidence type="ECO:0000313" key="6">
    <source>
        <dbReference type="EMBL" id="RXR31364.1"/>
    </source>
</evidence>
<dbReference type="InterPro" id="IPR046357">
    <property type="entry name" value="PPIase_dom_sf"/>
</dbReference>
<dbReference type="PROSITE" id="PS50059">
    <property type="entry name" value="FKBP_PPIASE"/>
    <property type="match status" value="1"/>
</dbReference>
<evidence type="ECO:0000256" key="3">
    <source>
        <dbReference type="ARBA" id="ARBA00023110"/>
    </source>
</evidence>
<reference evidence="7" key="1">
    <citation type="submission" date="2019-01" db="EMBL/GenBank/DDBJ databases">
        <title>Cytophagaceae bacterium strain CAR-16.</title>
        <authorList>
            <person name="Chen W.-M."/>
        </authorList>
    </citation>
    <scope>NUCLEOTIDE SEQUENCE [LARGE SCALE GENOMIC DNA]</scope>
    <source>
        <strain evidence="7">ICH-30</strain>
    </source>
</reference>
<dbReference type="RefSeq" id="WP_129464902.1">
    <property type="nucleotide sequence ID" value="NZ_SBKQ01000010.1"/>
</dbReference>
<sequence>MLFKRFKNVLLIAVLSLVIFSCKKDDDEVRLIPPNDLTEQYAVDIVKIEDYLKTHYMVLDDDLNVTILKIPTGGNQTSIWDQTDYPLVKDFEVKNDSRVSYSKGGLVEDPVTYKLYYIILNEGGGQRPTTIDSMFVDYRGWNLDNEEFDRTSSPLWTSFPAPNIQFISGFRQFVPKIKTAETVIENTDGTFSHLNFGNGVVFIPSALAYFNISRGENIPAYSNLVFQIQLKGLRYNDHDRDKILSKDEYYNPSGDTDIGLFNQDSDGDGTPDFLDADDDADGVLTRNELKIPGTIPQLYYQFNDIPSCSGDQIDPNRLKKHLDSSCQ</sequence>
<keyword evidence="7" id="KW-1185">Reference proteome</keyword>
<keyword evidence="4" id="KW-0413">Isomerase</keyword>
<organism evidence="6 7">
    <name type="scientific">Flavobacterium piscinae</name>
    <dbReference type="NCBI Taxonomy" id="2506424"/>
    <lineage>
        <taxon>Bacteria</taxon>
        <taxon>Pseudomonadati</taxon>
        <taxon>Bacteroidota</taxon>
        <taxon>Flavobacteriia</taxon>
        <taxon>Flavobacteriales</taxon>
        <taxon>Flavobacteriaceae</taxon>
        <taxon>Flavobacterium</taxon>
    </lineage>
</organism>
<gene>
    <name evidence="6" type="ORF">EQG68_10810</name>
</gene>
<dbReference type="OrthoDB" id="1424215at2"/>
<dbReference type="AlphaFoldDB" id="A0A4Q1KR02"/>
<proteinExistence type="predicted"/>
<dbReference type="InterPro" id="IPR001179">
    <property type="entry name" value="PPIase_FKBP_dom"/>
</dbReference>
<dbReference type="Proteomes" id="UP000289734">
    <property type="component" value="Unassembled WGS sequence"/>
</dbReference>
<evidence type="ECO:0000256" key="4">
    <source>
        <dbReference type="PROSITE-ProRule" id="PRU00277"/>
    </source>
</evidence>
<protein>
    <recommendedName>
        <fullName evidence="2 4">peptidylprolyl isomerase</fullName>
        <ecNumber evidence="2 4">5.2.1.8</ecNumber>
    </recommendedName>
</protein>
<feature type="domain" description="PPIase FKBP-type" evidence="5">
    <location>
        <begin position="131"/>
        <end position="234"/>
    </location>
</feature>
<name>A0A4Q1KR02_9FLAO</name>
<evidence type="ECO:0000256" key="1">
    <source>
        <dbReference type="ARBA" id="ARBA00000971"/>
    </source>
</evidence>
<evidence type="ECO:0000259" key="5">
    <source>
        <dbReference type="PROSITE" id="PS50059"/>
    </source>
</evidence>
<dbReference type="Gene3D" id="3.10.50.40">
    <property type="match status" value="1"/>
</dbReference>
<dbReference type="PROSITE" id="PS51257">
    <property type="entry name" value="PROKAR_LIPOPROTEIN"/>
    <property type="match status" value="1"/>
</dbReference>
<accession>A0A4Q1KR02</accession>